<accession>A0A8K0MWE4</accession>
<proteinExistence type="predicted"/>
<sequence length="165" mass="18261">MGRGFEVERISPPDAFATVVIFATGSGISEDFRSKVQAMVDRFAECGIWSVAVARQEVQGLGVYGVTIVSVFSQPDDRWKGEQGYVHAAFSRAKQIQNPSLTGAVLYGHKQMTEVPFGSPLCLSSPGKKQYLSEPAVAVIWEMVEKSLIVMRRTHHSYVRQLHCL</sequence>
<reference evidence="1" key="1">
    <citation type="journal article" date="2017" name="Gigascience">
        <title>The genome draft of coconut (Cocos nucifera).</title>
        <authorList>
            <person name="Xiao Y."/>
            <person name="Xu P."/>
            <person name="Fan H."/>
            <person name="Baudouin L."/>
            <person name="Xia W."/>
            <person name="Bocs S."/>
            <person name="Xu J."/>
            <person name="Li Q."/>
            <person name="Guo A."/>
            <person name="Zhou L."/>
            <person name="Li J."/>
            <person name="Wu Y."/>
            <person name="Ma Z."/>
            <person name="Armero A."/>
            <person name="Issali A.E."/>
            <person name="Liu N."/>
            <person name="Peng M."/>
            <person name="Yang Y."/>
        </authorList>
    </citation>
    <scope>NUCLEOTIDE SEQUENCE</scope>
    <source>
        <tissue evidence="1">Spear leaf of Hainan Tall coconut</tissue>
    </source>
</reference>
<dbReference type="EMBL" id="CM017873">
    <property type="protein sequence ID" value="KAG1330591.1"/>
    <property type="molecule type" value="Genomic_DNA"/>
</dbReference>
<name>A0A8K0MWE4_COCNU</name>
<evidence type="ECO:0000313" key="2">
    <source>
        <dbReference type="Proteomes" id="UP000797356"/>
    </source>
</evidence>
<dbReference type="PANTHER" id="PTHR47215:SF1">
    <property type="entry name" value="F9L1.8 PROTEIN"/>
    <property type="match status" value="1"/>
</dbReference>
<dbReference type="PANTHER" id="PTHR47215">
    <property type="match status" value="1"/>
</dbReference>
<dbReference type="AlphaFoldDB" id="A0A8K0MWE4"/>
<evidence type="ECO:0000313" key="1">
    <source>
        <dbReference type="EMBL" id="KAG1330591.1"/>
    </source>
</evidence>
<dbReference type="InterPro" id="IPR039261">
    <property type="entry name" value="FNR_nucleotide-bd"/>
</dbReference>
<dbReference type="Proteomes" id="UP000797356">
    <property type="component" value="Chromosome 2"/>
</dbReference>
<protein>
    <submittedName>
        <fullName evidence="1">Uncharacterized protein</fullName>
    </submittedName>
</protein>
<comment type="caution">
    <text evidence="1">The sequence shown here is derived from an EMBL/GenBank/DDBJ whole genome shotgun (WGS) entry which is preliminary data.</text>
</comment>
<gene>
    <name evidence="1" type="ORF">COCNU_02G005590</name>
</gene>
<reference evidence="1" key="2">
    <citation type="submission" date="2019-07" db="EMBL/GenBank/DDBJ databases">
        <authorList>
            <person name="Yang Y."/>
            <person name="Bocs S."/>
            <person name="Baudouin L."/>
        </authorList>
    </citation>
    <scope>NUCLEOTIDE SEQUENCE</scope>
    <source>
        <tissue evidence="1">Spear leaf of Hainan Tall coconut</tissue>
    </source>
</reference>
<organism evidence="1 2">
    <name type="scientific">Cocos nucifera</name>
    <name type="common">Coconut palm</name>
    <dbReference type="NCBI Taxonomy" id="13894"/>
    <lineage>
        <taxon>Eukaryota</taxon>
        <taxon>Viridiplantae</taxon>
        <taxon>Streptophyta</taxon>
        <taxon>Embryophyta</taxon>
        <taxon>Tracheophyta</taxon>
        <taxon>Spermatophyta</taxon>
        <taxon>Magnoliopsida</taxon>
        <taxon>Liliopsida</taxon>
        <taxon>Arecaceae</taxon>
        <taxon>Arecoideae</taxon>
        <taxon>Cocoseae</taxon>
        <taxon>Attaleinae</taxon>
        <taxon>Cocos</taxon>
    </lineage>
</organism>
<keyword evidence="2" id="KW-1185">Reference proteome</keyword>
<dbReference type="OrthoDB" id="1856718at2759"/>
<dbReference type="SUPFAM" id="SSF52343">
    <property type="entry name" value="Ferredoxin reductase-like, C-terminal NADP-linked domain"/>
    <property type="match status" value="1"/>
</dbReference>